<dbReference type="RefSeq" id="XP_004336609.1">
    <property type="nucleotide sequence ID" value="XM_004336561.1"/>
</dbReference>
<dbReference type="Proteomes" id="UP000011083">
    <property type="component" value="Unassembled WGS sequence"/>
</dbReference>
<feature type="compositionally biased region" description="Low complexity" evidence="9">
    <location>
        <begin position="61"/>
        <end position="76"/>
    </location>
</feature>
<evidence type="ECO:0000256" key="1">
    <source>
        <dbReference type="ARBA" id="ARBA00004300"/>
    </source>
</evidence>
<feature type="compositionally biased region" description="Basic residues" evidence="9">
    <location>
        <begin position="116"/>
        <end position="125"/>
    </location>
</feature>
<sequence length="738" mass="78993">MMMEQEGQADLDHAIDSWLARDALAGLGRAVGSVGATTSAGGAPSPLSSPSEEREVPTGASSFSSSSSWSSSFPDVVPFPPSGAPLAHAHAIPPPTQMPGTGHLEEELRAEGQAAPHHHHHHHRQQQQQQEEDGGGEGDREGSGRSGADVVMAGCASPVAPPLSSAGAAAAPWGGILGHLGSIASTLEPLFPSAAASADMAGASRRPTSTTTMTTTTHPHDSDDDDAYHGGDHDAARGQRPASSSPSSREPWAAMRPPSHCGGAGTGLAKGRGVEETPLMAPAPSSDGLGLGGRPSSSVHWASSSSRLTDRHHCHHLDDDDDHNGGGGGGSASSHHHHHYPTPHAPQAADWRGNHHLRPRPRHLDDHDDHDGGGSGATRSDGSDHPSRRHQQSQPQSQPQRPRRWENAGGEGAAGGAPTSSSRHHRQQQPPPPPSLFSPAPPPGTDRATPVSRLDRDFASFRRQLVPSQQQQQPPPPPERVRSRPDPRLSSDEEEEQVVVAVPGGRLCLEGQNPSGCPVLLYAAGPREASGPAQQPPPHAGSWSSSSYGDFVRGTTDWLALNEALRKNGLPTLSFISRPAQSLGIPNPAHERALFRTFEEALVQLHRRALLLDQLIEVANKRAEARVAKYKDEAAQLRLQRDKRCWLETESSIETMQQQYMRKHNEQLEDFFKLRKEHDHNLHTLKVPLLHPAGLQRSGLPRSSLGPKLTPTSAQEQERALQAKDLEIAALRRHLERG</sequence>
<feature type="compositionally biased region" description="Basic and acidic residues" evidence="9">
    <location>
        <begin position="227"/>
        <end position="237"/>
    </location>
</feature>
<evidence type="ECO:0000256" key="2">
    <source>
        <dbReference type="ARBA" id="ARBA00011832"/>
    </source>
</evidence>
<dbReference type="GO" id="GO:0060271">
    <property type="term" value="P:cilium assembly"/>
    <property type="evidence" value="ECO:0007669"/>
    <property type="project" value="InterPro"/>
</dbReference>
<feature type="compositionally biased region" description="Low complexity" evidence="9">
    <location>
        <begin position="33"/>
        <end position="50"/>
    </location>
</feature>
<comment type="function">
    <text evidence="8">Plays a role in the organization of both preexisting and nascent microtubules in interphase cells. During mitosis, required for the organization and orientation of the mitotic spindle.</text>
</comment>
<comment type="subunit">
    <text evidence="2">Directly interacts with tubulin-gamma; this interaction determines centrosomal localization.</text>
</comment>
<keyword evidence="5" id="KW-0802">TPR repeat</keyword>
<keyword evidence="11" id="KW-1185">Reference proteome</keyword>
<feature type="compositionally biased region" description="Basic and acidic residues" evidence="9">
    <location>
        <begin position="479"/>
        <end position="491"/>
    </location>
</feature>
<evidence type="ECO:0000256" key="9">
    <source>
        <dbReference type="SAM" id="MobiDB-lite"/>
    </source>
</evidence>
<dbReference type="GO" id="GO:0005813">
    <property type="term" value="C:centrosome"/>
    <property type="evidence" value="ECO:0007669"/>
    <property type="project" value="UniProtKB-SubCell"/>
</dbReference>
<dbReference type="PANTHER" id="PTHR14594:SF1">
    <property type="entry name" value="CENTROSOMAL PROTEIN OF 70 KDA"/>
    <property type="match status" value="1"/>
</dbReference>
<evidence type="ECO:0000256" key="8">
    <source>
        <dbReference type="ARBA" id="ARBA00025273"/>
    </source>
</evidence>
<keyword evidence="4" id="KW-0963">Cytoplasm</keyword>
<dbReference type="InterPro" id="IPR037692">
    <property type="entry name" value="CEP70"/>
</dbReference>
<organism evidence="10 11">
    <name type="scientific">Acanthamoeba castellanii (strain ATCC 30010 / Neff)</name>
    <dbReference type="NCBI Taxonomy" id="1257118"/>
    <lineage>
        <taxon>Eukaryota</taxon>
        <taxon>Amoebozoa</taxon>
        <taxon>Discosea</taxon>
        <taxon>Longamoebia</taxon>
        <taxon>Centramoebida</taxon>
        <taxon>Acanthamoebidae</taxon>
        <taxon>Acanthamoeba</taxon>
    </lineage>
</organism>
<feature type="compositionally biased region" description="Basic and acidic residues" evidence="9">
    <location>
        <begin position="362"/>
        <end position="372"/>
    </location>
</feature>
<feature type="region of interest" description="Disordered" evidence="9">
    <location>
        <begin position="33"/>
        <end position="153"/>
    </location>
</feature>
<comment type="subcellular location">
    <subcellularLocation>
        <location evidence="1">Cytoplasm</location>
        <location evidence="1">Cytoskeleton</location>
        <location evidence="1">Microtubule organizing center</location>
        <location evidence="1">Centrosome</location>
    </subcellularLocation>
</comment>
<feature type="compositionally biased region" description="Pro residues" evidence="9">
    <location>
        <begin position="429"/>
        <end position="444"/>
    </location>
</feature>
<feature type="compositionally biased region" description="Low complexity" evidence="9">
    <location>
        <begin position="238"/>
        <end position="254"/>
    </location>
</feature>
<feature type="region of interest" description="Disordered" evidence="9">
    <location>
        <begin position="696"/>
        <end position="715"/>
    </location>
</feature>
<dbReference type="KEGG" id="acan:ACA1_271310"/>
<proteinExistence type="predicted"/>
<evidence type="ECO:0000256" key="4">
    <source>
        <dbReference type="ARBA" id="ARBA00022490"/>
    </source>
</evidence>
<evidence type="ECO:0000313" key="11">
    <source>
        <dbReference type="Proteomes" id="UP000011083"/>
    </source>
</evidence>
<evidence type="ECO:0000256" key="3">
    <source>
        <dbReference type="ARBA" id="ARBA00018408"/>
    </source>
</evidence>
<protein>
    <recommendedName>
        <fullName evidence="3">Centrosomal protein of 70 kDa</fullName>
    </recommendedName>
</protein>
<evidence type="ECO:0000256" key="7">
    <source>
        <dbReference type="ARBA" id="ARBA00023212"/>
    </source>
</evidence>
<evidence type="ECO:0000256" key="6">
    <source>
        <dbReference type="ARBA" id="ARBA00023054"/>
    </source>
</evidence>
<dbReference type="PANTHER" id="PTHR14594">
    <property type="entry name" value="CENTROSOMAL PROTEIN OF 70 KDA"/>
    <property type="match status" value="1"/>
</dbReference>
<dbReference type="GeneID" id="14915189"/>
<dbReference type="EMBL" id="KB008049">
    <property type="protein sequence ID" value="ELR14596.1"/>
    <property type="molecule type" value="Genomic_DNA"/>
</dbReference>
<dbReference type="GO" id="GO:0043015">
    <property type="term" value="F:gamma-tubulin binding"/>
    <property type="evidence" value="ECO:0007669"/>
    <property type="project" value="InterPro"/>
</dbReference>
<feature type="region of interest" description="Disordered" evidence="9">
    <location>
        <begin position="198"/>
        <end position="498"/>
    </location>
</feature>
<keyword evidence="6" id="KW-0175">Coiled coil</keyword>
<dbReference type="AlphaFoldDB" id="L8GR58"/>
<reference evidence="10 11" key="1">
    <citation type="journal article" date="2013" name="Genome Biol.">
        <title>Genome of Acanthamoeba castellanii highlights extensive lateral gene transfer and early evolution of tyrosine kinase signaling.</title>
        <authorList>
            <person name="Clarke M."/>
            <person name="Lohan A.J."/>
            <person name="Liu B."/>
            <person name="Lagkouvardos I."/>
            <person name="Roy S."/>
            <person name="Zafar N."/>
            <person name="Bertelli C."/>
            <person name="Schilde C."/>
            <person name="Kianianmomeni A."/>
            <person name="Burglin T.R."/>
            <person name="Frech C."/>
            <person name="Turcotte B."/>
            <person name="Kopec K.O."/>
            <person name="Synnott J.M."/>
            <person name="Choo C."/>
            <person name="Paponov I."/>
            <person name="Finkler A."/>
            <person name="Soon Heng Tan C."/>
            <person name="Hutchins A.P."/>
            <person name="Weinmeier T."/>
            <person name="Rattei T."/>
            <person name="Chu J.S."/>
            <person name="Gimenez G."/>
            <person name="Irimia M."/>
            <person name="Rigden D.J."/>
            <person name="Fitzpatrick D.A."/>
            <person name="Lorenzo-Morales J."/>
            <person name="Bateman A."/>
            <person name="Chiu C.H."/>
            <person name="Tang P."/>
            <person name="Hegemann P."/>
            <person name="Fromm H."/>
            <person name="Raoult D."/>
            <person name="Greub G."/>
            <person name="Miranda-Saavedra D."/>
            <person name="Chen N."/>
            <person name="Nash P."/>
            <person name="Ginger M.L."/>
            <person name="Horn M."/>
            <person name="Schaap P."/>
            <person name="Caler L."/>
            <person name="Loftus B."/>
        </authorList>
    </citation>
    <scope>NUCLEOTIDE SEQUENCE [LARGE SCALE GENOMIC DNA]</scope>
    <source>
        <strain evidence="10 11">Neff</strain>
    </source>
</reference>
<dbReference type="GO" id="GO:0070507">
    <property type="term" value="P:regulation of microtubule cytoskeleton organization"/>
    <property type="evidence" value="ECO:0007669"/>
    <property type="project" value="InterPro"/>
</dbReference>
<name>L8GR58_ACACF</name>
<evidence type="ECO:0000313" key="10">
    <source>
        <dbReference type="EMBL" id="ELR14596.1"/>
    </source>
</evidence>
<keyword evidence="7" id="KW-0206">Cytoskeleton</keyword>
<evidence type="ECO:0000256" key="5">
    <source>
        <dbReference type="ARBA" id="ARBA00022803"/>
    </source>
</evidence>
<feature type="compositionally biased region" description="Low complexity" evidence="9">
    <location>
        <begin position="198"/>
        <end position="217"/>
    </location>
</feature>
<feature type="compositionally biased region" description="Low complexity" evidence="9">
    <location>
        <begin position="462"/>
        <end position="472"/>
    </location>
</feature>
<gene>
    <name evidence="10" type="ORF">ACA1_271310</name>
</gene>
<dbReference type="VEuPathDB" id="AmoebaDB:ACA1_271310"/>
<accession>L8GR58</accession>
<feature type="compositionally biased region" description="Low complexity" evidence="9">
    <location>
        <begin position="296"/>
        <end position="306"/>
    </location>
</feature>